<dbReference type="EMBL" id="BAABHS010000002">
    <property type="protein sequence ID" value="GAA4949855.1"/>
    <property type="molecule type" value="Genomic_DNA"/>
</dbReference>
<evidence type="ECO:0008006" key="5">
    <source>
        <dbReference type="Google" id="ProtNLM"/>
    </source>
</evidence>
<keyword evidence="4" id="KW-1185">Reference proteome</keyword>
<reference evidence="4" key="1">
    <citation type="journal article" date="2019" name="Int. J. Syst. Evol. Microbiol.">
        <title>The Global Catalogue of Microorganisms (GCM) 10K type strain sequencing project: providing services to taxonomists for standard genome sequencing and annotation.</title>
        <authorList>
            <consortium name="The Broad Institute Genomics Platform"/>
            <consortium name="The Broad Institute Genome Sequencing Center for Infectious Disease"/>
            <person name="Wu L."/>
            <person name="Ma J."/>
        </authorList>
    </citation>
    <scope>NUCLEOTIDE SEQUENCE [LARGE SCALE GENOMIC DNA]</scope>
    <source>
        <strain evidence="4">JCM 17986</strain>
    </source>
</reference>
<feature type="signal peptide" evidence="2">
    <location>
        <begin position="1"/>
        <end position="21"/>
    </location>
</feature>
<sequence length="244" mass="25829">MRIRRLAAAASVTVLAFSALTACGGSDEKDNSKTDAKALADQATEAMKAKNSVKVVGTGTDEDGKSMSMDACADIKTKAVKGTMTMDGRKVEILQTDGSMYMKADAVFWAAQSGNENNPAALDAVTKAGGDKWIKNEADKDDDFADFFDGKTDGLAKGEVTTFNGKKAIPLSRSEDGTKKTYFIAAKGTPLILGSVEEKEDGSKEREESKFSTSSDKCDPKAPAESVDIEVFSKKIDEAMGSDG</sequence>
<dbReference type="RefSeq" id="WP_345673825.1">
    <property type="nucleotide sequence ID" value="NZ_BAABHS010000002.1"/>
</dbReference>
<evidence type="ECO:0000256" key="2">
    <source>
        <dbReference type="SAM" id="SignalP"/>
    </source>
</evidence>
<organism evidence="3 4">
    <name type="scientific">Yinghuangia aomiensis</name>
    <dbReference type="NCBI Taxonomy" id="676205"/>
    <lineage>
        <taxon>Bacteria</taxon>
        <taxon>Bacillati</taxon>
        <taxon>Actinomycetota</taxon>
        <taxon>Actinomycetes</taxon>
        <taxon>Kitasatosporales</taxon>
        <taxon>Streptomycetaceae</taxon>
        <taxon>Yinghuangia</taxon>
    </lineage>
</organism>
<gene>
    <name evidence="3" type="ORF">GCM10023205_08000</name>
</gene>
<feature type="compositionally biased region" description="Basic and acidic residues" evidence="1">
    <location>
        <begin position="201"/>
        <end position="222"/>
    </location>
</feature>
<feature type="region of interest" description="Disordered" evidence="1">
    <location>
        <begin position="195"/>
        <end position="230"/>
    </location>
</feature>
<evidence type="ECO:0000313" key="4">
    <source>
        <dbReference type="Proteomes" id="UP001500466"/>
    </source>
</evidence>
<dbReference type="Gene3D" id="2.50.20.20">
    <property type="match status" value="1"/>
</dbReference>
<dbReference type="PROSITE" id="PS51257">
    <property type="entry name" value="PROKAR_LIPOPROTEIN"/>
    <property type="match status" value="1"/>
</dbReference>
<evidence type="ECO:0000256" key="1">
    <source>
        <dbReference type="SAM" id="MobiDB-lite"/>
    </source>
</evidence>
<evidence type="ECO:0000313" key="3">
    <source>
        <dbReference type="EMBL" id="GAA4949855.1"/>
    </source>
</evidence>
<comment type="caution">
    <text evidence="3">The sequence shown here is derived from an EMBL/GenBank/DDBJ whole genome shotgun (WGS) entry which is preliminary data.</text>
</comment>
<name>A0ABP9GTL3_9ACTN</name>
<feature type="chain" id="PRO_5046768075" description="Lipoprotein" evidence="2">
    <location>
        <begin position="22"/>
        <end position="244"/>
    </location>
</feature>
<accession>A0ABP9GTL3</accession>
<dbReference type="Proteomes" id="UP001500466">
    <property type="component" value="Unassembled WGS sequence"/>
</dbReference>
<proteinExistence type="predicted"/>
<protein>
    <recommendedName>
        <fullName evidence="5">Lipoprotein</fullName>
    </recommendedName>
</protein>
<keyword evidence="2" id="KW-0732">Signal</keyword>